<keyword evidence="5" id="KW-1185">Reference proteome</keyword>
<name>A0A1L4D4P4_9BACT</name>
<dbReference type="Gene3D" id="3.40.50.150">
    <property type="entry name" value="Vaccinia Virus protein VP39"/>
    <property type="match status" value="1"/>
</dbReference>
<dbReference type="Pfam" id="PF01596">
    <property type="entry name" value="Methyltransf_3"/>
    <property type="match status" value="1"/>
</dbReference>
<dbReference type="InterPro" id="IPR029063">
    <property type="entry name" value="SAM-dependent_MTases_sf"/>
</dbReference>
<evidence type="ECO:0000313" key="5">
    <source>
        <dbReference type="Proteomes" id="UP000184731"/>
    </source>
</evidence>
<dbReference type="GO" id="GO:0032259">
    <property type="term" value="P:methylation"/>
    <property type="evidence" value="ECO:0007669"/>
    <property type="project" value="UniProtKB-KW"/>
</dbReference>
<keyword evidence="2" id="KW-0808">Transferase</keyword>
<dbReference type="CDD" id="cd02440">
    <property type="entry name" value="AdoMet_MTases"/>
    <property type="match status" value="1"/>
</dbReference>
<dbReference type="SUPFAM" id="SSF53335">
    <property type="entry name" value="S-adenosyl-L-methionine-dependent methyltransferases"/>
    <property type="match status" value="1"/>
</dbReference>
<dbReference type="PANTHER" id="PTHR43167:SF1">
    <property type="entry name" value="PUTATIVE (AFU_ORTHOLOGUE AFUA_6G01830)-RELATED"/>
    <property type="match status" value="1"/>
</dbReference>
<keyword evidence="3" id="KW-0949">S-adenosyl-L-methionine</keyword>
<accession>A0A1L4D4P4</accession>
<gene>
    <name evidence="4" type="ORF">AXG55_12170</name>
</gene>
<sequence>MINYISNRTKELGFDMASRPQTGALLRVLAASKPKGTFLEIGTGTGFGTAWLLEGMDADSKLISVESDAKVQSVAKEAFQRDTRLELVYENGAKFLKKQAPNSFDMIFADAFPGKYELLKETLELLKPGGLYVVDDMLPQIDWPADHYPLAKGVLENLKKLNNVTSVGLHWSSGLILLVPKT</sequence>
<protein>
    <recommendedName>
        <fullName evidence="6">Methyltransferase domain-containing protein</fullName>
    </recommendedName>
</protein>
<evidence type="ECO:0000256" key="1">
    <source>
        <dbReference type="ARBA" id="ARBA00022603"/>
    </source>
</evidence>
<dbReference type="AlphaFoldDB" id="A0A1L4D4P4"/>
<keyword evidence="1" id="KW-0489">Methyltransferase</keyword>
<proteinExistence type="predicted"/>
<dbReference type="EMBL" id="CP017834">
    <property type="protein sequence ID" value="APJ05183.1"/>
    <property type="molecule type" value="Genomic_DNA"/>
</dbReference>
<evidence type="ECO:0008006" key="6">
    <source>
        <dbReference type="Google" id="ProtNLM"/>
    </source>
</evidence>
<evidence type="ECO:0000256" key="3">
    <source>
        <dbReference type="ARBA" id="ARBA00022691"/>
    </source>
</evidence>
<reference evidence="4 5" key="1">
    <citation type="submission" date="2016-10" db="EMBL/GenBank/DDBJ databases">
        <title>Silvanigrella aquatica sp. nov., isolated from a freshwater lake located in the Black Forest, Germany, description of Silvanigrellaceae fam. nov., Silvanigrellales ord. nov., reclassification of the order Bdellovibrionales in the class Oligoflexia, reclassification of the families Bacteriovoracaceae and Halobacteriovoraceae in the new order Bacteriovoracales ord. nov., and reclassification of the family Pseudobacteriovoracaceae in the order Oligoflexiales.</title>
        <authorList>
            <person name="Hahn M.W."/>
            <person name="Schmidt J."/>
            <person name="Koll U."/>
            <person name="Rohde M."/>
            <person name="Verbag S."/>
            <person name="Pitt A."/>
            <person name="Nakai R."/>
            <person name="Naganuma T."/>
            <person name="Lang E."/>
        </authorList>
    </citation>
    <scope>NUCLEOTIDE SEQUENCE [LARGE SCALE GENOMIC DNA]</scope>
    <source>
        <strain evidence="4 5">MWH-Nonnen-W8red</strain>
    </source>
</reference>
<dbReference type="Proteomes" id="UP000184731">
    <property type="component" value="Chromosome"/>
</dbReference>
<evidence type="ECO:0000313" key="4">
    <source>
        <dbReference type="EMBL" id="APJ05183.1"/>
    </source>
</evidence>
<organism evidence="4 5">
    <name type="scientific">Silvanigrella aquatica</name>
    <dbReference type="NCBI Taxonomy" id="1915309"/>
    <lineage>
        <taxon>Bacteria</taxon>
        <taxon>Pseudomonadati</taxon>
        <taxon>Bdellovibrionota</taxon>
        <taxon>Oligoflexia</taxon>
        <taxon>Silvanigrellales</taxon>
        <taxon>Silvanigrellaceae</taxon>
        <taxon>Silvanigrella</taxon>
    </lineage>
</organism>
<dbReference type="KEGG" id="saqi:AXG55_12170"/>
<dbReference type="PANTHER" id="PTHR43167">
    <property type="entry name" value="PUTATIVE (AFU_ORTHOLOGUE AFUA_6G01830)-RELATED"/>
    <property type="match status" value="1"/>
</dbReference>
<dbReference type="STRING" id="1915309.AXG55_12170"/>
<evidence type="ECO:0000256" key="2">
    <source>
        <dbReference type="ARBA" id="ARBA00022679"/>
    </source>
</evidence>
<dbReference type="GO" id="GO:0008171">
    <property type="term" value="F:O-methyltransferase activity"/>
    <property type="evidence" value="ECO:0007669"/>
    <property type="project" value="InterPro"/>
</dbReference>
<dbReference type="InterPro" id="IPR002935">
    <property type="entry name" value="SAM_O-MeTrfase"/>
</dbReference>